<proteinExistence type="evidence at transcript level"/>
<protein>
    <submittedName>
        <fullName evidence="12">Novel immune-type receptor 28</fullName>
    </submittedName>
</protein>
<name>D2WLB0_DICLA</name>
<keyword evidence="5 9" id="KW-0472">Membrane</keyword>
<feature type="chain" id="PRO_5003038336" evidence="10">
    <location>
        <begin position="23"/>
        <end position="245"/>
    </location>
</feature>
<feature type="domain" description="Immunoglobulin" evidence="11">
    <location>
        <begin position="25"/>
        <end position="134"/>
    </location>
</feature>
<dbReference type="AlphaFoldDB" id="D2WLB0"/>
<dbReference type="PANTHER" id="PTHR19433:SF111">
    <property type="entry name" value="T CELL RECEPTOR ALPHA VARIABLE 4"/>
    <property type="match status" value="1"/>
</dbReference>
<feature type="region of interest" description="Disordered" evidence="8">
    <location>
        <begin position="223"/>
        <end position="245"/>
    </location>
</feature>
<keyword evidence="3 10" id="KW-0732">Signal</keyword>
<dbReference type="GO" id="GO:0002376">
    <property type="term" value="P:immune system process"/>
    <property type="evidence" value="ECO:0007669"/>
    <property type="project" value="UniProtKB-KW"/>
</dbReference>
<evidence type="ECO:0000256" key="4">
    <source>
        <dbReference type="ARBA" id="ARBA00022859"/>
    </source>
</evidence>
<dbReference type="PANTHER" id="PTHR19433">
    <property type="entry name" value="T-CELL RECEPTOR ALPHA CHAIN V REGION-RELATED"/>
    <property type="match status" value="1"/>
</dbReference>
<evidence type="ECO:0000313" key="12">
    <source>
        <dbReference type="EMBL" id="ACU27027.1"/>
    </source>
</evidence>
<feature type="transmembrane region" description="Helical" evidence="9">
    <location>
        <begin position="160"/>
        <end position="181"/>
    </location>
</feature>
<keyword evidence="2" id="KW-1003">Cell membrane</keyword>
<evidence type="ECO:0000256" key="2">
    <source>
        <dbReference type="ARBA" id="ARBA00022475"/>
    </source>
</evidence>
<evidence type="ECO:0000256" key="10">
    <source>
        <dbReference type="SAM" id="SignalP"/>
    </source>
</evidence>
<dbReference type="Gene3D" id="2.60.40.10">
    <property type="entry name" value="Immunoglobulins"/>
    <property type="match status" value="1"/>
</dbReference>
<evidence type="ECO:0000256" key="3">
    <source>
        <dbReference type="ARBA" id="ARBA00022729"/>
    </source>
</evidence>
<organism evidence="12">
    <name type="scientific">Dicentrarchus labrax</name>
    <name type="common">European seabass</name>
    <name type="synonym">Morone labrax</name>
    <dbReference type="NCBI Taxonomy" id="13489"/>
    <lineage>
        <taxon>Eukaryota</taxon>
        <taxon>Metazoa</taxon>
        <taxon>Chordata</taxon>
        <taxon>Craniata</taxon>
        <taxon>Vertebrata</taxon>
        <taxon>Euteleostomi</taxon>
        <taxon>Actinopterygii</taxon>
        <taxon>Neopterygii</taxon>
        <taxon>Teleostei</taxon>
        <taxon>Neoteleostei</taxon>
        <taxon>Acanthomorphata</taxon>
        <taxon>Eupercaria</taxon>
        <taxon>Moronidae</taxon>
        <taxon>Dicentrarchus</taxon>
    </lineage>
</organism>
<comment type="subcellular location">
    <subcellularLocation>
        <location evidence="1">Cell membrane</location>
    </subcellularLocation>
</comment>
<dbReference type="SUPFAM" id="SSF48726">
    <property type="entry name" value="Immunoglobulin"/>
    <property type="match status" value="1"/>
</dbReference>
<reference evidence="12" key="1">
    <citation type="journal article" date="2009" name="Immunogenetics">
        <title>Identification and characterisation of a novel immune-type receptor (NITR) gene cluster in the European sea bass, Dicentrarchus labrax, reveals recurrent gene expansion and diversification by positive selection.</title>
        <authorList>
            <person name="Ferraresso S."/>
            <person name="Kuhl H."/>
            <person name="Milan M."/>
            <person name="Ritchie D.W."/>
            <person name="Secombes C.J."/>
            <person name="Reinhardt R."/>
            <person name="Bargelloni L."/>
        </authorList>
    </citation>
    <scope>NUCLEOTIDE SEQUENCE</scope>
</reference>
<dbReference type="GO" id="GO:0005886">
    <property type="term" value="C:plasma membrane"/>
    <property type="evidence" value="ECO:0007669"/>
    <property type="project" value="UniProtKB-SubCell"/>
</dbReference>
<dbReference type="GO" id="GO:0009617">
    <property type="term" value="P:response to bacterium"/>
    <property type="evidence" value="ECO:0007669"/>
    <property type="project" value="TreeGrafter"/>
</dbReference>
<evidence type="ECO:0000256" key="8">
    <source>
        <dbReference type="SAM" id="MobiDB-lite"/>
    </source>
</evidence>
<keyword evidence="7" id="KW-0325">Glycoprotein</keyword>
<dbReference type="InterPro" id="IPR013106">
    <property type="entry name" value="Ig_V-set"/>
</dbReference>
<evidence type="ECO:0000256" key="6">
    <source>
        <dbReference type="ARBA" id="ARBA00023157"/>
    </source>
</evidence>
<feature type="signal peptide" evidence="10">
    <location>
        <begin position="1"/>
        <end position="22"/>
    </location>
</feature>
<gene>
    <name evidence="12" type="primary">NITR28</name>
</gene>
<dbReference type="EMBL" id="GQ385057">
    <property type="protein sequence ID" value="ACU27027.1"/>
    <property type="molecule type" value="mRNA"/>
</dbReference>
<keyword evidence="12" id="KW-0675">Receptor</keyword>
<accession>D2WLB0</accession>
<keyword evidence="4" id="KW-0391">Immunity</keyword>
<evidence type="ECO:0000256" key="1">
    <source>
        <dbReference type="ARBA" id="ARBA00004236"/>
    </source>
</evidence>
<keyword evidence="6" id="KW-1015">Disulfide bond</keyword>
<dbReference type="InterPro" id="IPR052051">
    <property type="entry name" value="TCR_complex_component"/>
</dbReference>
<evidence type="ECO:0000256" key="5">
    <source>
        <dbReference type="ARBA" id="ARBA00023136"/>
    </source>
</evidence>
<evidence type="ECO:0000259" key="11">
    <source>
        <dbReference type="SMART" id="SM00409"/>
    </source>
</evidence>
<sequence>MKSFTLITALLLCSLSWISVSGSESQTVEVQPGENVTLLCSNIYRVTIQAEWFRVTNRTKPSCISHLFSADDEAGKKVKYCDEFQNGKYKMSSNDSTVFLQIKQVNLSDCGLYFCGFYQNGYTVISTATYLNVKGDGESDDEVDFHTDSMIVEADGMTTLMSVILGGLTAVLTIVIIVLGVKIRKLQTAVKEEAQPERNKVNPPLTYTNYDLNYAALRFQAKPKRNHRPAPERELEPHVVYAATR</sequence>
<dbReference type="Pfam" id="PF07686">
    <property type="entry name" value="V-set"/>
    <property type="match status" value="1"/>
</dbReference>
<dbReference type="SMART" id="SM00409">
    <property type="entry name" value="IG"/>
    <property type="match status" value="1"/>
</dbReference>
<evidence type="ECO:0000256" key="7">
    <source>
        <dbReference type="ARBA" id="ARBA00023180"/>
    </source>
</evidence>
<keyword evidence="9" id="KW-1133">Transmembrane helix</keyword>
<evidence type="ECO:0000256" key="9">
    <source>
        <dbReference type="SAM" id="Phobius"/>
    </source>
</evidence>
<dbReference type="InterPro" id="IPR003599">
    <property type="entry name" value="Ig_sub"/>
</dbReference>
<dbReference type="InterPro" id="IPR013783">
    <property type="entry name" value="Ig-like_fold"/>
</dbReference>
<dbReference type="InterPro" id="IPR036179">
    <property type="entry name" value="Ig-like_dom_sf"/>
</dbReference>
<keyword evidence="9" id="KW-0812">Transmembrane</keyword>